<evidence type="ECO:0000256" key="1">
    <source>
        <dbReference type="SAM" id="MobiDB-lite"/>
    </source>
</evidence>
<dbReference type="EMBL" id="LAZR01005922">
    <property type="protein sequence ID" value="KKM96114.1"/>
    <property type="molecule type" value="Genomic_DNA"/>
</dbReference>
<gene>
    <name evidence="2" type="ORF">LCGC14_1181340</name>
</gene>
<feature type="region of interest" description="Disordered" evidence="1">
    <location>
        <begin position="204"/>
        <end position="229"/>
    </location>
</feature>
<name>A0A0F9LM42_9ZZZZ</name>
<accession>A0A0F9LM42</accession>
<sequence>MTTFVSRVLAGLDDAWGVSIGCNSISDLNLGRHPTLGSYSNGCRYDNVSIPAGATIDSAVVTFTSRQGQVFGQVVEVDIFLEQVDNPGDWAVPCLLFARSLASIVAGATLTTWVLDVNDWCNLCAVPTPDFKAGVQQKVNDAGWASGQAMMLFFHDNGNSVDTLFAVSFERDPNASPLLTITYRETVPSSPRISGTAFAEGDVTLPKGASRGDASPVPGQAGVLGIPGGEADLVGVPPRGAGVAIAVPPPGGGTVD</sequence>
<evidence type="ECO:0000313" key="2">
    <source>
        <dbReference type="EMBL" id="KKM96114.1"/>
    </source>
</evidence>
<dbReference type="AlphaFoldDB" id="A0A0F9LM42"/>
<protein>
    <submittedName>
        <fullName evidence="2">Uncharacterized protein</fullName>
    </submittedName>
</protein>
<comment type="caution">
    <text evidence="2">The sequence shown here is derived from an EMBL/GenBank/DDBJ whole genome shotgun (WGS) entry which is preliminary data.</text>
</comment>
<proteinExistence type="predicted"/>
<reference evidence="2" key="1">
    <citation type="journal article" date="2015" name="Nature">
        <title>Complex archaea that bridge the gap between prokaryotes and eukaryotes.</title>
        <authorList>
            <person name="Spang A."/>
            <person name="Saw J.H."/>
            <person name="Jorgensen S.L."/>
            <person name="Zaremba-Niedzwiedzka K."/>
            <person name="Martijn J."/>
            <person name="Lind A.E."/>
            <person name="van Eijk R."/>
            <person name="Schleper C."/>
            <person name="Guy L."/>
            <person name="Ettema T.J."/>
        </authorList>
    </citation>
    <scope>NUCLEOTIDE SEQUENCE</scope>
</reference>
<organism evidence="2">
    <name type="scientific">marine sediment metagenome</name>
    <dbReference type="NCBI Taxonomy" id="412755"/>
    <lineage>
        <taxon>unclassified sequences</taxon>
        <taxon>metagenomes</taxon>
        <taxon>ecological metagenomes</taxon>
    </lineage>
</organism>